<evidence type="ECO:0000256" key="12">
    <source>
        <dbReference type="ARBA" id="ARBA00043668"/>
    </source>
</evidence>
<comment type="catalytic activity">
    <reaction evidence="15">
        <text>(2R)-2,3-bisphosphoglycerate + H2O = (2R)-2-phosphoglycerate + phosphate</text>
        <dbReference type="Rhea" id="RHEA:27381"/>
        <dbReference type="ChEBI" id="CHEBI:15377"/>
        <dbReference type="ChEBI" id="CHEBI:43474"/>
        <dbReference type="ChEBI" id="CHEBI:58248"/>
        <dbReference type="ChEBI" id="CHEBI:58289"/>
        <dbReference type="EC" id="3.1.3.80"/>
    </reaction>
    <physiologicalReaction direction="left-to-right" evidence="15">
        <dbReference type="Rhea" id="RHEA:27382"/>
    </physiologicalReaction>
</comment>
<evidence type="ECO:0000313" key="18">
    <source>
        <dbReference type="EnsemblMetazoa" id="MDOA002719-PB"/>
    </source>
</evidence>
<dbReference type="EC" id="3.1.3.80" evidence="3"/>
<comment type="similarity">
    <text evidence="2">Belongs to the histidine acid phosphatase family. MINPP1 subfamily.</text>
</comment>
<evidence type="ECO:0000256" key="6">
    <source>
        <dbReference type="ARBA" id="ARBA00022475"/>
    </source>
</evidence>
<dbReference type="Gene3D" id="3.40.50.1240">
    <property type="entry name" value="Phosphoglycerate mutase-like"/>
    <property type="match status" value="1"/>
</dbReference>
<comment type="catalytic activity">
    <reaction evidence="13">
        <text>1D-myo-inositol 1,2,4,5,6-pentakisphosphate + H2O = 1D-myo-inositol 1,2,5,6-tetrakisphosphate + phosphate</text>
        <dbReference type="Rhea" id="RHEA:77115"/>
        <dbReference type="ChEBI" id="CHEBI:15377"/>
        <dbReference type="ChEBI" id="CHEBI:43474"/>
        <dbReference type="ChEBI" id="CHEBI:57798"/>
        <dbReference type="ChEBI" id="CHEBI:195535"/>
        <dbReference type="EC" id="3.1.3.62"/>
    </reaction>
    <physiologicalReaction direction="left-to-right" evidence="13">
        <dbReference type="Rhea" id="RHEA:77116"/>
    </physiologicalReaction>
</comment>
<sequence length="435" mass="50639">MYITQLIFIVLLSPVLAEVCNDEISRRDIESRLSTKTPYRAIANLNDKPPVVVEGCRPSRLWSTIRHGTRNPSKKVIKQAKSKLTALKEELLTKEDTELCPKFFENLRTWSFNISADEEKYLVAEGEDELIELAERMQNRFPTLLAEEYDPQMFYFKYTATQRTLKSAQSFATGLFGRHRIREIIYPEPLSKDPVLRFYKLCSRWQSDVDKNPQTFDNVRKFLQGEHMLDAILYVQKKTKLTQLDASLLRLIYTICGFETAWQRHKPPSVWCQLLDRKTMDVLEFAEDLEYYWNDGYGFDLTHRIACPAIQNMFKHIDPQSPLPNSTFYFTHSGTLLKLLAHLGLYKDPTALTYQDFGKPRKWRTSEIDAFATNVAFVLYECDNDEPQVLTMHQERIVHLPGCPQDSDLCSLNTLRQLYAAASLDNCNFDEMCFK</sequence>
<dbReference type="AlphaFoldDB" id="A0A905HUU4"/>
<dbReference type="InterPro" id="IPR000560">
    <property type="entry name" value="His_Pase_clade-2"/>
</dbReference>
<gene>
    <name evidence="18" type="primary">109611603</name>
</gene>
<keyword evidence="7 17" id="KW-0732">Signal</keyword>
<feature type="disulfide bond" evidence="16">
    <location>
        <begin position="56"/>
        <end position="382"/>
    </location>
</feature>
<comment type="catalytic activity">
    <reaction evidence="14">
        <text>1D-myo-inositol hexakisphosphate + H2O = 1D-myo-inositol 1,2,4,5,6-pentakisphosphate + phosphate</text>
        <dbReference type="Rhea" id="RHEA:16989"/>
        <dbReference type="ChEBI" id="CHEBI:15377"/>
        <dbReference type="ChEBI" id="CHEBI:43474"/>
        <dbReference type="ChEBI" id="CHEBI:57798"/>
        <dbReference type="ChEBI" id="CHEBI:58130"/>
        <dbReference type="EC" id="3.1.3.62"/>
    </reaction>
    <physiologicalReaction direction="left-to-right" evidence="14">
        <dbReference type="Rhea" id="RHEA:16990"/>
    </physiologicalReaction>
</comment>
<evidence type="ECO:0000256" key="5">
    <source>
        <dbReference type="ARBA" id="ARBA00018097"/>
    </source>
</evidence>
<evidence type="ECO:0000256" key="4">
    <source>
        <dbReference type="ARBA" id="ARBA00013040"/>
    </source>
</evidence>
<dbReference type="InterPro" id="IPR029033">
    <property type="entry name" value="His_PPase_superfam"/>
</dbReference>
<feature type="disulfide bond" evidence="16">
    <location>
        <begin position="256"/>
        <end position="272"/>
    </location>
</feature>
<evidence type="ECO:0000256" key="9">
    <source>
        <dbReference type="ARBA" id="ARBA00023136"/>
    </source>
</evidence>
<dbReference type="SUPFAM" id="SSF53254">
    <property type="entry name" value="Phosphoglycerate mutase-like"/>
    <property type="match status" value="1"/>
</dbReference>
<comment type="catalytic activity">
    <reaction evidence="12">
        <text>1D-myo-inositol 1,2,5,6-tetrakisphosphate + H2O = 1D-myo-inositol 1,2,6-trisphosphate + phosphate</text>
        <dbReference type="Rhea" id="RHEA:77119"/>
        <dbReference type="ChEBI" id="CHEBI:15377"/>
        <dbReference type="ChEBI" id="CHEBI:43474"/>
        <dbReference type="ChEBI" id="CHEBI:195535"/>
        <dbReference type="ChEBI" id="CHEBI:195537"/>
        <dbReference type="EC" id="3.1.3.62"/>
    </reaction>
    <physiologicalReaction direction="left-to-right" evidence="12">
        <dbReference type="Rhea" id="RHEA:77120"/>
    </physiologicalReaction>
</comment>
<evidence type="ECO:0000256" key="13">
    <source>
        <dbReference type="ARBA" id="ARBA00043671"/>
    </source>
</evidence>
<dbReference type="EC" id="3.1.3.62" evidence="4"/>
<dbReference type="VEuPathDB" id="VectorBase:MDOMA2_001376"/>
<dbReference type="PANTHER" id="PTHR20963">
    <property type="entry name" value="MULTIPLE INOSITOL POLYPHOSPHATE PHOSPHATASE-RELATED"/>
    <property type="match status" value="1"/>
</dbReference>
<evidence type="ECO:0000256" key="16">
    <source>
        <dbReference type="PIRSR" id="PIRSR000894-2"/>
    </source>
</evidence>
<dbReference type="GO" id="GO:0052745">
    <property type="term" value="F:inositol phosphate phosphatase activity"/>
    <property type="evidence" value="ECO:0007669"/>
    <property type="project" value="TreeGrafter"/>
</dbReference>
<feature type="chain" id="PRO_5037340707" description="Multiple inositol polyphosphate phosphatase 1" evidence="17">
    <location>
        <begin position="18"/>
        <end position="435"/>
    </location>
</feature>
<dbReference type="InterPro" id="IPR016274">
    <property type="entry name" value="Histidine_acid_Pase_euk"/>
</dbReference>
<keyword evidence="6" id="KW-1003">Cell membrane</keyword>
<dbReference type="OrthoDB" id="10262360at2759"/>
<evidence type="ECO:0000256" key="2">
    <source>
        <dbReference type="ARBA" id="ARBA00008422"/>
    </source>
</evidence>
<organism evidence="18">
    <name type="scientific">Musca domestica</name>
    <name type="common">House fly</name>
    <dbReference type="NCBI Taxonomy" id="7370"/>
    <lineage>
        <taxon>Eukaryota</taxon>
        <taxon>Metazoa</taxon>
        <taxon>Ecdysozoa</taxon>
        <taxon>Arthropoda</taxon>
        <taxon>Hexapoda</taxon>
        <taxon>Insecta</taxon>
        <taxon>Pterygota</taxon>
        <taxon>Neoptera</taxon>
        <taxon>Endopterygota</taxon>
        <taxon>Diptera</taxon>
        <taxon>Brachycera</taxon>
        <taxon>Muscomorpha</taxon>
        <taxon>Muscoidea</taxon>
        <taxon>Muscidae</taxon>
        <taxon>Musca</taxon>
    </lineage>
</organism>
<evidence type="ECO:0000256" key="11">
    <source>
        <dbReference type="ARBA" id="ARBA00031642"/>
    </source>
</evidence>
<evidence type="ECO:0000256" key="17">
    <source>
        <dbReference type="SAM" id="SignalP"/>
    </source>
</evidence>
<dbReference type="Pfam" id="PF00328">
    <property type="entry name" value="His_Phos_2"/>
    <property type="match status" value="1"/>
</dbReference>
<evidence type="ECO:0000256" key="15">
    <source>
        <dbReference type="ARBA" id="ARBA00043832"/>
    </source>
</evidence>
<feature type="signal peptide" evidence="17">
    <location>
        <begin position="1"/>
        <end position="17"/>
    </location>
</feature>
<evidence type="ECO:0000256" key="14">
    <source>
        <dbReference type="ARBA" id="ARBA00043691"/>
    </source>
</evidence>
<keyword evidence="10" id="KW-0325">Glycoprotein</keyword>
<evidence type="ECO:0000256" key="8">
    <source>
        <dbReference type="ARBA" id="ARBA00022801"/>
    </source>
</evidence>
<dbReference type="EnsemblMetazoa" id="MDOA002719-RB">
    <property type="protein sequence ID" value="MDOA002719-PB"/>
    <property type="gene ID" value="MDOA002719"/>
</dbReference>
<keyword evidence="16" id="KW-1015">Disulfide bond</keyword>
<feature type="disulfide bond" evidence="16">
    <location>
        <begin position="403"/>
        <end position="410"/>
    </location>
</feature>
<proteinExistence type="inferred from homology"/>
<dbReference type="FunFam" id="3.40.50.1240:FF:000014">
    <property type="entry name" value="Multiple inositol polyphosphate phosphatase 1"/>
    <property type="match status" value="1"/>
</dbReference>
<dbReference type="CDD" id="cd07061">
    <property type="entry name" value="HP_HAP_like"/>
    <property type="match status" value="1"/>
</dbReference>
<dbReference type="GO" id="GO:0034417">
    <property type="term" value="F:bisphosphoglycerate 3-phosphatase activity"/>
    <property type="evidence" value="ECO:0007669"/>
    <property type="project" value="UniProtKB-EC"/>
</dbReference>
<dbReference type="PANTHER" id="PTHR20963:SF51">
    <property type="entry name" value="MULTIPLE INOSITOL POLYPHOSPHATE PHOSPHATASE 1"/>
    <property type="match status" value="1"/>
</dbReference>
<dbReference type="GO" id="GO:0003993">
    <property type="term" value="F:acid phosphatase activity"/>
    <property type="evidence" value="ECO:0007669"/>
    <property type="project" value="TreeGrafter"/>
</dbReference>
<dbReference type="GO" id="GO:0005886">
    <property type="term" value="C:plasma membrane"/>
    <property type="evidence" value="ECO:0007669"/>
    <property type="project" value="UniProtKB-SubCell"/>
</dbReference>
<reference evidence="18" key="1">
    <citation type="submission" date="2022-10" db="UniProtKB">
        <authorList>
            <consortium name="EnsemblMetazoa"/>
        </authorList>
    </citation>
    <scope>IDENTIFICATION</scope>
    <source>
        <strain evidence="18">Aabys</strain>
    </source>
</reference>
<comment type="subcellular location">
    <subcellularLocation>
        <location evidence="1">Cell membrane</location>
    </subcellularLocation>
</comment>
<evidence type="ECO:0000256" key="7">
    <source>
        <dbReference type="ARBA" id="ARBA00022729"/>
    </source>
</evidence>
<evidence type="ECO:0000256" key="3">
    <source>
        <dbReference type="ARBA" id="ARBA00012976"/>
    </source>
</evidence>
<dbReference type="PIRSF" id="PIRSF000894">
    <property type="entry name" value="Acid_phosphatase"/>
    <property type="match status" value="1"/>
</dbReference>
<name>A0A905HUU4_MUSDO</name>
<keyword evidence="9" id="KW-0472">Membrane</keyword>
<keyword evidence="8" id="KW-0378">Hydrolase</keyword>
<protein>
    <recommendedName>
        <fullName evidence="5">Multiple inositol polyphosphate phosphatase 1</fullName>
        <ecNumber evidence="4">3.1.3.62</ecNumber>
        <ecNumber evidence="3">3.1.3.80</ecNumber>
    </recommendedName>
    <alternativeName>
        <fullName evidence="11">2,3-bisphosphoglycerate 3-phosphatase</fullName>
    </alternativeName>
</protein>
<evidence type="ECO:0000256" key="10">
    <source>
        <dbReference type="ARBA" id="ARBA00023180"/>
    </source>
</evidence>
<evidence type="ECO:0000256" key="1">
    <source>
        <dbReference type="ARBA" id="ARBA00004236"/>
    </source>
</evidence>
<accession>A0A905HUU4</accession>